<reference evidence="2" key="1">
    <citation type="journal article" date="2011" name="Nature">
        <title>Genome sequence and analysis of the tuber crop potato.</title>
        <authorList>
            <consortium name="The Potato Genome Sequencing Consortium"/>
        </authorList>
    </citation>
    <scope>NUCLEOTIDE SEQUENCE [LARGE SCALE GENOMIC DNA]</scope>
    <source>
        <strain evidence="2">cv. DM1-3 516 R44</strain>
    </source>
</reference>
<dbReference type="Proteomes" id="UP000011115">
    <property type="component" value="Unassembled WGS sequence"/>
</dbReference>
<reference evidence="1" key="2">
    <citation type="submission" date="2015-06" db="UniProtKB">
        <authorList>
            <consortium name="EnsemblPlants"/>
        </authorList>
    </citation>
    <scope>IDENTIFICATION</scope>
    <source>
        <strain evidence="1">DM1-3 516 R44</strain>
    </source>
</reference>
<evidence type="ECO:0000313" key="2">
    <source>
        <dbReference type="Proteomes" id="UP000011115"/>
    </source>
</evidence>
<dbReference type="EnsemblPlants" id="PGSC0003DMT400090719">
    <property type="protein sequence ID" value="PGSC0003DMT400090719"/>
    <property type="gene ID" value="PGSC0003DMG400040290"/>
</dbReference>
<name>M1DL11_SOLTU</name>
<organism evidence="1 2">
    <name type="scientific">Solanum tuberosum</name>
    <name type="common">Potato</name>
    <dbReference type="NCBI Taxonomy" id="4113"/>
    <lineage>
        <taxon>Eukaryota</taxon>
        <taxon>Viridiplantae</taxon>
        <taxon>Streptophyta</taxon>
        <taxon>Embryophyta</taxon>
        <taxon>Tracheophyta</taxon>
        <taxon>Spermatophyta</taxon>
        <taxon>Magnoliopsida</taxon>
        <taxon>eudicotyledons</taxon>
        <taxon>Gunneridae</taxon>
        <taxon>Pentapetalae</taxon>
        <taxon>asterids</taxon>
        <taxon>lamiids</taxon>
        <taxon>Solanales</taxon>
        <taxon>Solanaceae</taxon>
        <taxon>Solanoideae</taxon>
        <taxon>Solaneae</taxon>
        <taxon>Solanum</taxon>
    </lineage>
</organism>
<dbReference type="InParanoid" id="M1DL11"/>
<evidence type="ECO:0000313" key="1">
    <source>
        <dbReference type="EnsemblPlants" id="PGSC0003DMT400090719"/>
    </source>
</evidence>
<keyword evidence="2" id="KW-1185">Reference proteome</keyword>
<dbReference type="HOGENOM" id="CLU_1663768_0_0_1"/>
<dbReference type="AlphaFoldDB" id="M1DL11"/>
<evidence type="ECO:0008006" key="3">
    <source>
        <dbReference type="Google" id="ProtNLM"/>
    </source>
</evidence>
<sequence>MEFPPLEVMMYRDRILTFKQLEDERIHETWARFSELLTQFPTHGILDTILLDYFYRSLGPRNKILIDELLPDGTLKQLLKRGNGGKYQVGNQKFHPASCQTVDLESEAETDEEIFEEVTTIDIAEAEEIMIYVVVKASLAKSPAAGSSGDGPSGGHSGY</sequence>
<accession>M1DL11</accession>
<protein>
    <recommendedName>
        <fullName evidence="3">Integrase core domain containing protein</fullName>
    </recommendedName>
</protein>
<dbReference type="PaxDb" id="4113-PGSC0003DMT400090719"/>
<proteinExistence type="predicted"/>
<dbReference type="Gramene" id="PGSC0003DMT400090719">
    <property type="protein sequence ID" value="PGSC0003DMT400090719"/>
    <property type="gene ID" value="PGSC0003DMG400040290"/>
</dbReference>